<name>L8HDF5_ACACF</name>
<feature type="compositionally biased region" description="Acidic residues" evidence="1">
    <location>
        <begin position="489"/>
        <end position="512"/>
    </location>
</feature>
<dbReference type="AlphaFoldDB" id="L8HDF5"/>
<dbReference type="PANTHER" id="PTHR46731">
    <property type="entry name" value="F-BOX ONLY PROTEIN 15"/>
    <property type="match status" value="1"/>
</dbReference>
<organism evidence="3 4">
    <name type="scientific">Acanthamoeba castellanii (strain ATCC 30010 / Neff)</name>
    <dbReference type="NCBI Taxonomy" id="1257118"/>
    <lineage>
        <taxon>Eukaryota</taxon>
        <taxon>Amoebozoa</taxon>
        <taxon>Discosea</taxon>
        <taxon>Longamoebia</taxon>
        <taxon>Centramoebida</taxon>
        <taxon>Acanthamoebidae</taxon>
        <taxon>Acanthamoeba</taxon>
    </lineage>
</organism>
<dbReference type="VEuPathDB" id="AmoebaDB:ACA1_255250"/>
<feature type="compositionally biased region" description="Basic and acidic residues" evidence="1">
    <location>
        <begin position="120"/>
        <end position="134"/>
    </location>
</feature>
<keyword evidence="4" id="KW-1185">Reference proteome</keyword>
<dbReference type="OrthoDB" id="2305498at2759"/>
<dbReference type="RefSeq" id="XP_004367682.1">
    <property type="nucleotide sequence ID" value="XM_004367625.1"/>
</dbReference>
<dbReference type="InterPro" id="IPR036047">
    <property type="entry name" value="F-box-like_dom_sf"/>
</dbReference>
<reference evidence="3 4" key="1">
    <citation type="journal article" date="2013" name="Genome Biol.">
        <title>Genome of Acanthamoeba castellanii highlights extensive lateral gene transfer and early evolution of tyrosine kinase signaling.</title>
        <authorList>
            <person name="Clarke M."/>
            <person name="Lohan A.J."/>
            <person name="Liu B."/>
            <person name="Lagkouvardos I."/>
            <person name="Roy S."/>
            <person name="Zafar N."/>
            <person name="Bertelli C."/>
            <person name="Schilde C."/>
            <person name="Kianianmomeni A."/>
            <person name="Burglin T.R."/>
            <person name="Frech C."/>
            <person name="Turcotte B."/>
            <person name="Kopec K.O."/>
            <person name="Synnott J.M."/>
            <person name="Choo C."/>
            <person name="Paponov I."/>
            <person name="Finkler A."/>
            <person name="Soon Heng Tan C."/>
            <person name="Hutchins A.P."/>
            <person name="Weinmeier T."/>
            <person name="Rattei T."/>
            <person name="Chu J.S."/>
            <person name="Gimenez G."/>
            <person name="Irimia M."/>
            <person name="Rigden D.J."/>
            <person name="Fitzpatrick D.A."/>
            <person name="Lorenzo-Morales J."/>
            <person name="Bateman A."/>
            <person name="Chiu C.H."/>
            <person name="Tang P."/>
            <person name="Hegemann P."/>
            <person name="Fromm H."/>
            <person name="Raoult D."/>
            <person name="Greub G."/>
            <person name="Miranda-Saavedra D."/>
            <person name="Chen N."/>
            <person name="Nash P."/>
            <person name="Ginger M.L."/>
            <person name="Horn M."/>
            <person name="Schaap P."/>
            <person name="Caler L."/>
            <person name="Loftus B."/>
        </authorList>
    </citation>
    <scope>NUCLEOTIDE SEQUENCE [LARGE SCALE GENOMIC DNA]</scope>
    <source>
        <strain evidence="3 4">Neff</strain>
    </source>
</reference>
<feature type="domain" description="F-box" evidence="2">
    <location>
        <begin position="158"/>
        <end position="205"/>
    </location>
</feature>
<dbReference type="GO" id="GO:0019005">
    <property type="term" value="C:SCF ubiquitin ligase complex"/>
    <property type="evidence" value="ECO:0007669"/>
    <property type="project" value="TreeGrafter"/>
</dbReference>
<feature type="compositionally biased region" description="Low complexity" evidence="1">
    <location>
        <begin position="240"/>
        <end position="251"/>
    </location>
</feature>
<feature type="compositionally biased region" description="Low complexity" evidence="1">
    <location>
        <begin position="213"/>
        <end position="222"/>
    </location>
</feature>
<evidence type="ECO:0000256" key="1">
    <source>
        <dbReference type="SAM" id="MobiDB-lite"/>
    </source>
</evidence>
<feature type="region of interest" description="Disordered" evidence="1">
    <location>
        <begin position="479"/>
        <end position="519"/>
    </location>
</feature>
<dbReference type="PROSITE" id="PS50181">
    <property type="entry name" value="FBOX"/>
    <property type="match status" value="1"/>
</dbReference>
<proteinExistence type="predicted"/>
<feature type="region of interest" description="Disordered" evidence="1">
    <location>
        <begin position="213"/>
        <end position="251"/>
    </location>
</feature>
<dbReference type="Pfam" id="PF12937">
    <property type="entry name" value="F-box-like"/>
    <property type="match status" value="1"/>
</dbReference>
<protein>
    <submittedName>
        <fullName evidence="3">F-box domain containing protein</fullName>
    </submittedName>
</protein>
<sequence length="519" mass="56879">MFAATHDWSADHCRLPKVSSNNDSSTASALAANTREFVVGRWTITVAECGDDMLRLAIASVADPATPYNWPHCPIRSTITVLAANSSWRSPSAANKRKRPGREKNENEEERTANAKRCRVKNEDEDKNEEEARAPRPRRPVSHTRPSSPPSSSVVEEATGFSCLPDEVKLHVFTMLQPMALLRNVPLVSREWCALAHDDALWRALYLRHIGGSSPSRSTTPSAPSPHEPSPHIPIRRQHSTPAAAPTSASTTWRGSTSLVLRHLKAAFADLRQSLRDLAERQRRESEARMSSWLAHTVEWMVDGDHAPLLAAFLRDVARFTPGSVIRATLAADRRLLLSAAKSGHTGAVTTLVAFGADLGQAMVLATMNRDAAGIAGLFRAYVHIKTVLCAEYRRQQAAKPSATGTLSLSGGEQRANHGRRLFGLVAGVRDAMRTCMNVASVARDRDLLEMLANLCASDADLREAHEFAHFVKVEGPFSARGQRRSQGNDDDEEEDESEQEYDDEEGEDSDGEGAAVEM</sequence>
<dbReference type="InterPro" id="IPR001810">
    <property type="entry name" value="F-box_dom"/>
</dbReference>
<dbReference type="PANTHER" id="PTHR46731:SF1">
    <property type="entry name" value="F-BOX ONLY PROTEIN 15"/>
    <property type="match status" value="1"/>
</dbReference>
<dbReference type="Gene3D" id="1.20.1280.50">
    <property type="match status" value="1"/>
</dbReference>
<dbReference type="GeneID" id="14923362"/>
<dbReference type="EMBL" id="KB007885">
    <property type="protein sequence ID" value="ELR22426.1"/>
    <property type="molecule type" value="Genomic_DNA"/>
</dbReference>
<feature type="compositionally biased region" description="Low complexity" evidence="1">
    <location>
        <begin position="143"/>
        <end position="155"/>
    </location>
</feature>
<accession>L8HDF5</accession>
<evidence type="ECO:0000313" key="3">
    <source>
        <dbReference type="EMBL" id="ELR22426.1"/>
    </source>
</evidence>
<feature type="compositionally biased region" description="Basic and acidic residues" evidence="1">
    <location>
        <begin position="102"/>
        <end position="113"/>
    </location>
</feature>
<dbReference type="KEGG" id="acan:ACA1_255250"/>
<evidence type="ECO:0000259" key="2">
    <source>
        <dbReference type="PROSITE" id="PS50181"/>
    </source>
</evidence>
<feature type="compositionally biased region" description="Pro residues" evidence="1">
    <location>
        <begin position="223"/>
        <end position="232"/>
    </location>
</feature>
<evidence type="ECO:0000313" key="4">
    <source>
        <dbReference type="Proteomes" id="UP000011083"/>
    </source>
</evidence>
<dbReference type="Proteomes" id="UP000011083">
    <property type="component" value="Unassembled WGS sequence"/>
</dbReference>
<gene>
    <name evidence="3" type="ORF">ACA1_255250</name>
</gene>
<dbReference type="SUPFAM" id="SSF81383">
    <property type="entry name" value="F-box domain"/>
    <property type="match status" value="1"/>
</dbReference>
<feature type="region of interest" description="Disordered" evidence="1">
    <location>
        <begin position="87"/>
        <end position="155"/>
    </location>
</feature>